<sequence>MRNRGITRTLVPLIQSSSSLSSVLYNLGYTSLPPHGNAISHLGHLTGSDLGFTRKVNTNFLLELKKRLDTTLLTASPPSKLKLLQSVYPYRFQTATFRSIYTSLIHQLLQTPDFKPAVGGSPVVCGKVPIKILRMVKDGEVLGSRIWSYVLAARGEDCGADGLAAQGRDQRLLAVQANAHLTECGRRGRGVEGRVKEVLGRAEGVHGYVIDDKWDGGVRGNKGTEGFMRYAKRVNKVSENDHLNDENSEALWGELEGLLESVSFEVDVKVGKDTVRGTCLELVNSMMALDKQNTFLNPVENLVPGYRKVISEPMCYSDIKRNVGKGKYDKGEGEDGKWMGGIRRDFELVYDNCREFNKRGGRVWVEFANSQQAVFSGKFTAAVNKLKQAKRSERKRRQGNTVEVGRRDGNGEWANVLRWGQEITRSKRGILEAKAKDEIFKAISNRSIPTPTPALQTLSYLYDTRLSAPGKYDMGTAAWLPDVVCYIASAVVYCRTRSRGLRGGDFEGVDMGRLSKPRVDVMGEVREGGMKGMVGFGIECLLRDMGGCERTKDGKEDRVVYNVRDAEGAKLYLEVAGEMERHAGGKYREVGGEGKVGIMCMQNVGKNEEVRDVMDAWIWGEGDRELRLRTLAFYASKGNEWMVNKQLYNRVMQIAEQGMEEREEAWVRKICKRFTDKFRENVYKKAGIKGGQGKKGGK</sequence>
<dbReference type="PROSITE" id="PS50014">
    <property type="entry name" value="BROMODOMAIN_2"/>
    <property type="match status" value="1"/>
</dbReference>
<dbReference type="AlphaFoldDB" id="A0A9W7G7Q9"/>
<evidence type="ECO:0000256" key="1">
    <source>
        <dbReference type="ARBA" id="ARBA00023117"/>
    </source>
</evidence>
<reference evidence="5" key="1">
    <citation type="journal article" date="2023" name="Commun. Biol.">
        <title>Genome analysis of Parmales, the sister group of diatoms, reveals the evolutionary specialization of diatoms from phago-mixotrophs to photoautotrophs.</title>
        <authorList>
            <person name="Ban H."/>
            <person name="Sato S."/>
            <person name="Yoshikawa S."/>
            <person name="Yamada K."/>
            <person name="Nakamura Y."/>
            <person name="Ichinomiya M."/>
            <person name="Sato N."/>
            <person name="Blanc-Mathieu R."/>
            <person name="Endo H."/>
            <person name="Kuwata A."/>
            <person name="Ogata H."/>
        </authorList>
    </citation>
    <scope>NUCLEOTIDE SEQUENCE [LARGE SCALE GENOMIC DNA]</scope>
</reference>
<comment type="caution">
    <text evidence="4">The sequence shown here is derived from an EMBL/GenBank/DDBJ whole genome shotgun (WGS) entry which is preliminary data.</text>
</comment>
<keyword evidence="1 2" id="KW-0103">Bromodomain</keyword>
<dbReference type="OrthoDB" id="21449at2759"/>
<organism evidence="4 5">
    <name type="scientific">Triparma columacea</name>
    <dbReference type="NCBI Taxonomy" id="722753"/>
    <lineage>
        <taxon>Eukaryota</taxon>
        <taxon>Sar</taxon>
        <taxon>Stramenopiles</taxon>
        <taxon>Ochrophyta</taxon>
        <taxon>Bolidophyceae</taxon>
        <taxon>Parmales</taxon>
        <taxon>Triparmaceae</taxon>
        <taxon>Triparma</taxon>
    </lineage>
</organism>
<protein>
    <recommendedName>
        <fullName evidence="3">Bromo domain-containing protein</fullName>
    </recommendedName>
</protein>
<evidence type="ECO:0000313" key="5">
    <source>
        <dbReference type="Proteomes" id="UP001165065"/>
    </source>
</evidence>
<dbReference type="InterPro" id="IPR001487">
    <property type="entry name" value="Bromodomain"/>
</dbReference>
<evidence type="ECO:0000259" key="3">
    <source>
        <dbReference type="PROSITE" id="PS50014"/>
    </source>
</evidence>
<evidence type="ECO:0000313" key="4">
    <source>
        <dbReference type="EMBL" id="GMI36149.1"/>
    </source>
</evidence>
<proteinExistence type="predicted"/>
<evidence type="ECO:0000256" key="2">
    <source>
        <dbReference type="PROSITE-ProRule" id="PRU00035"/>
    </source>
</evidence>
<dbReference type="CDD" id="cd04369">
    <property type="entry name" value="Bromodomain"/>
    <property type="match status" value="1"/>
</dbReference>
<dbReference type="Proteomes" id="UP001165065">
    <property type="component" value="Unassembled WGS sequence"/>
</dbReference>
<keyword evidence="5" id="KW-1185">Reference proteome</keyword>
<dbReference type="Pfam" id="PF00439">
    <property type="entry name" value="Bromodomain"/>
    <property type="match status" value="1"/>
</dbReference>
<accession>A0A9W7G7Q9</accession>
<dbReference type="EMBL" id="BRYA01000937">
    <property type="protein sequence ID" value="GMI36149.1"/>
    <property type="molecule type" value="Genomic_DNA"/>
</dbReference>
<feature type="domain" description="Bromo" evidence="3">
    <location>
        <begin position="303"/>
        <end position="364"/>
    </location>
</feature>
<gene>
    <name evidence="4" type="ORF">TrCOL_g3772</name>
</gene>
<dbReference type="SUPFAM" id="SSF47370">
    <property type="entry name" value="Bromodomain"/>
    <property type="match status" value="1"/>
</dbReference>
<dbReference type="SMART" id="SM00297">
    <property type="entry name" value="BROMO"/>
    <property type="match status" value="1"/>
</dbReference>
<dbReference type="InterPro" id="IPR036427">
    <property type="entry name" value="Bromodomain-like_sf"/>
</dbReference>
<name>A0A9W7G7Q9_9STRA</name>
<dbReference type="Gene3D" id="1.20.920.10">
    <property type="entry name" value="Bromodomain-like"/>
    <property type="match status" value="1"/>
</dbReference>